<feature type="signal peptide" evidence="2">
    <location>
        <begin position="1"/>
        <end position="26"/>
    </location>
</feature>
<feature type="chain" id="PRO_5043922298" evidence="2">
    <location>
        <begin position="27"/>
        <end position="252"/>
    </location>
</feature>
<evidence type="ECO:0000256" key="1">
    <source>
        <dbReference type="SAM" id="MobiDB-lite"/>
    </source>
</evidence>
<sequence>MGRARARYWLSAAVLLVAAAGAAVYAQEIPQAASTPPPSSTTVTLEQLNQCGEQTKYDTDVNDAILKAYDADANKLLAQFGGPPGQISTKYEAMSADLPRVWSYVNILMNYFDDFHMIDATSAAEYNHSSTDNKTFVRVERATIDFNPIGPNGANPAEEASPDTGSDEAADDDGFPDLVGELWWAPPDLCGYLRTAEYSVYGGNMTFTVRRRHCQWLHEAAEIQCFGPDAARLGATPLAFSASSALMASLVG</sequence>
<evidence type="ECO:0000313" key="4">
    <source>
        <dbReference type="Proteomes" id="UP001075354"/>
    </source>
</evidence>
<name>A0AAV7X753_9NEOP</name>
<dbReference type="Proteomes" id="UP001075354">
    <property type="component" value="Chromosome 13"/>
</dbReference>
<feature type="region of interest" description="Disordered" evidence="1">
    <location>
        <begin position="147"/>
        <end position="172"/>
    </location>
</feature>
<comment type="caution">
    <text evidence="3">The sequence shown here is derived from an EMBL/GenBank/DDBJ whole genome shotgun (WGS) entry which is preliminary data.</text>
</comment>
<proteinExistence type="predicted"/>
<keyword evidence="2" id="KW-0732">Signal</keyword>
<protein>
    <submittedName>
        <fullName evidence="3">Uncharacterized protein</fullName>
    </submittedName>
</protein>
<keyword evidence="4" id="KW-1185">Reference proteome</keyword>
<evidence type="ECO:0000256" key="2">
    <source>
        <dbReference type="SAM" id="SignalP"/>
    </source>
</evidence>
<dbReference type="AlphaFoldDB" id="A0AAV7X753"/>
<evidence type="ECO:0000313" key="3">
    <source>
        <dbReference type="EMBL" id="KAJ1521754.1"/>
    </source>
</evidence>
<dbReference type="EMBL" id="JAPTSV010000013">
    <property type="protein sequence ID" value="KAJ1521754.1"/>
    <property type="molecule type" value="Genomic_DNA"/>
</dbReference>
<reference evidence="3" key="1">
    <citation type="submission" date="2022-12" db="EMBL/GenBank/DDBJ databases">
        <title>Chromosome-level genome assembly of the bean flower thrips Megalurothrips usitatus.</title>
        <authorList>
            <person name="Ma L."/>
            <person name="Liu Q."/>
            <person name="Li H."/>
            <person name="Cai W."/>
        </authorList>
    </citation>
    <scope>NUCLEOTIDE SEQUENCE</scope>
    <source>
        <strain evidence="3">Cailab_2022a</strain>
    </source>
</reference>
<accession>A0AAV7X753</accession>
<gene>
    <name evidence="3" type="ORF">ONE63_003389</name>
</gene>
<organism evidence="3 4">
    <name type="scientific">Megalurothrips usitatus</name>
    <name type="common">bean blossom thrips</name>
    <dbReference type="NCBI Taxonomy" id="439358"/>
    <lineage>
        <taxon>Eukaryota</taxon>
        <taxon>Metazoa</taxon>
        <taxon>Ecdysozoa</taxon>
        <taxon>Arthropoda</taxon>
        <taxon>Hexapoda</taxon>
        <taxon>Insecta</taxon>
        <taxon>Pterygota</taxon>
        <taxon>Neoptera</taxon>
        <taxon>Paraneoptera</taxon>
        <taxon>Thysanoptera</taxon>
        <taxon>Terebrantia</taxon>
        <taxon>Thripoidea</taxon>
        <taxon>Thripidae</taxon>
        <taxon>Megalurothrips</taxon>
    </lineage>
</organism>